<protein>
    <recommendedName>
        <fullName evidence="2">t-SNARE coiled-coil homology domain-containing protein</fullName>
    </recommendedName>
</protein>
<keyword evidence="1" id="KW-0472">Membrane</keyword>
<dbReference type="Gene3D" id="1.20.58.70">
    <property type="match status" value="1"/>
</dbReference>
<dbReference type="EMBL" id="KQ234275">
    <property type="protein sequence ID" value="KMZ80622.1"/>
    <property type="molecule type" value="Genomic_DNA"/>
</dbReference>
<feature type="transmembrane region" description="Helical" evidence="1">
    <location>
        <begin position="340"/>
        <end position="359"/>
    </location>
</feature>
<dbReference type="InterPro" id="IPR010989">
    <property type="entry name" value="SNARE"/>
</dbReference>
<dbReference type="Gene3D" id="1.20.5.110">
    <property type="match status" value="1"/>
</dbReference>
<dbReference type="SUPFAM" id="SSF58038">
    <property type="entry name" value="SNARE fusion complex"/>
    <property type="match status" value="1"/>
</dbReference>
<keyword evidence="1" id="KW-1133">Transmembrane helix</keyword>
<dbReference type="PROSITE" id="PS50192">
    <property type="entry name" value="T_SNARE"/>
    <property type="match status" value="1"/>
</dbReference>
<dbReference type="AlphaFoldDB" id="A0A0J9SF72"/>
<name>A0A0J9SF72_PLAVI</name>
<organism evidence="3 4">
    <name type="scientific">Plasmodium vivax India VII</name>
    <dbReference type="NCBI Taxonomy" id="1077284"/>
    <lineage>
        <taxon>Eukaryota</taxon>
        <taxon>Sar</taxon>
        <taxon>Alveolata</taxon>
        <taxon>Apicomplexa</taxon>
        <taxon>Aconoidasida</taxon>
        <taxon>Haemosporida</taxon>
        <taxon>Plasmodiidae</taxon>
        <taxon>Plasmodium</taxon>
        <taxon>Plasmodium (Plasmodium)</taxon>
    </lineage>
</organism>
<dbReference type="Proteomes" id="UP000053562">
    <property type="component" value="Unassembled WGS sequence"/>
</dbReference>
<accession>A0A0J9SF72</accession>
<evidence type="ECO:0000313" key="4">
    <source>
        <dbReference type="Proteomes" id="UP000053562"/>
    </source>
</evidence>
<dbReference type="InterPro" id="IPR006011">
    <property type="entry name" value="Syntaxin_N"/>
</dbReference>
<dbReference type="GO" id="GO:0016192">
    <property type="term" value="P:vesicle-mediated transport"/>
    <property type="evidence" value="ECO:0007669"/>
    <property type="project" value="InterPro"/>
</dbReference>
<feature type="domain" description="T-SNARE coiled-coil homology" evidence="2">
    <location>
        <begin position="268"/>
        <end position="330"/>
    </location>
</feature>
<dbReference type="InterPro" id="IPR000727">
    <property type="entry name" value="T_SNARE_dom"/>
</dbReference>
<evidence type="ECO:0000259" key="2">
    <source>
        <dbReference type="PROSITE" id="PS50192"/>
    </source>
</evidence>
<dbReference type="OrthoDB" id="75754at2759"/>
<dbReference type="GO" id="GO:0016020">
    <property type="term" value="C:membrane"/>
    <property type="evidence" value="ECO:0007669"/>
    <property type="project" value="InterPro"/>
</dbReference>
<dbReference type="SUPFAM" id="SSF47661">
    <property type="entry name" value="t-snare proteins"/>
    <property type="match status" value="1"/>
</dbReference>
<dbReference type="Pfam" id="PF14523">
    <property type="entry name" value="Syntaxin_2"/>
    <property type="match status" value="1"/>
</dbReference>
<sequence>MSYSTKKKESKKTIQKNANNFEFGADIQNDIGIIQSYTLRISKINENEVCSVESSEKVQEIVQEGKMKIQEIQRKIKSYSNSAENVPPGERMRMKLMLQKLSNSYLAAVNNFQSASKNYINKTVLNDMLSKNMNESGNNLEYDSLTNFSRNSDSNYDSSRDKFNVNIYDFNFNESENYEGSYGPSPRGMENAGAGKKMKKKYKSNIFTGSKKSEVNEYLLQNDAYGQGDPYGHEDSYLGSGAYGQDVDLEDPQQERQFVSVKTVDIENEILSQKNKEIKKLHKDIINIQELYKELFDQVNIQGESIDNIDSQIMTTHDNILMSGREIEITRNRYFRNIRCMGFLFFVLIILIVIILVVFRVI</sequence>
<keyword evidence="1" id="KW-0812">Transmembrane</keyword>
<evidence type="ECO:0000256" key="1">
    <source>
        <dbReference type="SAM" id="Phobius"/>
    </source>
</evidence>
<gene>
    <name evidence="3" type="ORF">PVIIG_04407</name>
</gene>
<evidence type="ECO:0000313" key="3">
    <source>
        <dbReference type="EMBL" id="KMZ80622.1"/>
    </source>
</evidence>
<proteinExistence type="predicted"/>
<reference evidence="3 4" key="1">
    <citation type="submission" date="2011-08" db="EMBL/GenBank/DDBJ databases">
        <title>The Genome Sequence of Plasmodium vivax India VII.</title>
        <authorList>
            <consortium name="The Broad Institute Genome Sequencing Platform"/>
            <consortium name="The Broad Institute Genome Sequencing Center for Infectious Disease"/>
            <person name="Neafsey D."/>
            <person name="Carlton J."/>
            <person name="Barnwell J."/>
            <person name="Collins W."/>
            <person name="Escalante A."/>
            <person name="Mullikin J."/>
            <person name="Saul A."/>
            <person name="Guigo R."/>
            <person name="Camara F."/>
            <person name="Young S.K."/>
            <person name="Zeng Q."/>
            <person name="Gargeya S."/>
            <person name="Fitzgerald M."/>
            <person name="Haas B."/>
            <person name="Abouelleil A."/>
            <person name="Alvarado L."/>
            <person name="Arachchi H.M."/>
            <person name="Berlin A."/>
            <person name="Brown A."/>
            <person name="Chapman S.B."/>
            <person name="Chen Z."/>
            <person name="Dunbar C."/>
            <person name="Freedman E."/>
            <person name="Gearin G."/>
            <person name="Gellesch M."/>
            <person name="Goldberg J."/>
            <person name="Griggs A."/>
            <person name="Gujja S."/>
            <person name="Heiman D."/>
            <person name="Howarth C."/>
            <person name="Larson L."/>
            <person name="Lui A."/>
            <person name="MacDonald P.J.P."/>
            <person name="Montmayeur A."/>
            <person name="Murphy C."/>
            <person name="Neiman D."/>
            <person name="Pearson M."/>
            <person name="Priest M."/>
            <person name="Roberts A."/>
            <person name="Saif S."/>
            <person name="Shea T."/>
            <person name="Shenoy N."/>
            <person name="Sisk P."/>
            <person name="Stolte C."/>
            <person name="Sykes S."/>
            <person name="Wortman J."/>
            <person name="Nusbaum C."/>
            <person name="Birren B."/>
        </authorList>
    </citation>
    <scope>NUCLEOTIDE SEQUENCE [LARGE SCALE GENOMIC DNA]</scope>
    <source>
        <strain evidence="3 4">India VII</strain>
    </source>
</reference>